<evidence type="ECO:0000313" key="3">
    <source>
        <dbReference type="Proteomes" id="UP000179807"/>
    </source>
</evidence>
<feature type="transmembrane region" description="Helical" evidence="1">
    <location>
        <begin position="506"/>
        <end position="526"/>
    </location>
</feature>
<keyword evidence="1" id="KW-0472">Membrane</keyword>
<feature type="transmembrane region" description="Helical" evidence="1">
    <location>
        <begin position="145"/>
        <end position="168"/>
    </location>
</feature>
<feature type="transmembrane region" description="Helical" evidence="1">
    <location>
        <begin position="339"/>
        <end position="359"/>
    </location>
</feature>
<dbReference type="AlphaFoldDB" id="A0A1J4JT65"/>
<keyword evidence="1" id="KW-1133">Transmembrane helix</keyword>
<evidence type="ECO:0000313" key="2">
    <source>
        <dbReference type="EMBL" id="OHT02311.1"/>
    </source>
</evidence>
<sequence>MPLLDALYAKFNGLSPRQQAFVKNGSVILIICIVISSVYDHQQAEQAGTSSTFSPTDIIAFPIVATFRFFNRIFFWIFNFFYGLIMRFGVASEDFNRFIKSAGSIFVFLFKQIYEFFYSFFEFIETILTAPIQIILNFSQFVEKFLSSFSQIFIILYRILMAIIHPIWELIKATIPYILKIFKLPLIMFSKFGLFLRDVSKSLYDATKKTAGIVMNGLLIFIRKLSHLSFSVIFDSIRIPIQAILNFLKMIYNKFSIFPFIKKVIHVISKLPYYLYRAIVDLSIFLYRGMINFFTFCIEMSKSMLQDVIEALKITKYLPEFLHPIVNFFYEIGKFILDILLKIVVLPYRFVVFLINALIHPIQTLMDTLYSIAETIRSAFLAIAHFFESGIFNLILSIIKAPYNLVKKLTEMISFRFISNILRIPLNAIEYFFKGIKHLLNLLINSLISISKAIVNGLVNVVSLVRYFSLSKLIYYLLSPIRFILKVIEDLSSIPFAGYLIRLIRIILYIPIWLISFIFRFIYFFLESFMNFFSKNFTLKNIFDMWDNVCWPRDAEYCKQILEEQSAKNIHNNYNSYANYNDDYADFDNHFNDFTNE</sequence>
<keyword evidence="3" id="KW-1185">Reference proteome</keyword>
<dbReference type="Proteomes" id="UP000179807">
    <property type="component" value="Unassembled WGS sequence"/>
</dbReference>
<feature type="transmembrane region" description="Helical" evidence="1">
    <location>
        <begin position="439"/>
        <end position="459"/>
    </location>
</feature>
<dbReference type="GeneID" id="94828209"/>
<gene>
    <name evidence="2" type="ORF">TRFO_07125</name>
</gene>
<dbReference type="RefSeq" id="XP_068355447.1">
    <property type="nucleotide sequence ID" value="XM_068493505.1"/>
</dbReference>
<feature type="transmembrane region" description="Helical" evidence="1">
    <location>
        <begin position="174"/>
        <end position="194"/>
    </location>
</feature>
<dbReference type="EMBL" id="MLAK01000871">
    <property type="protein sequence ID" value="OHT02311.1"/>
    <property type="molecule type" value="Genomic_DNA"/>
</dbReference>
<organism evidence="2 3">
    <name type="scientific">Tritrichomonas foetus</name>
    <dbReference type="NCBI Taxonomy" id="1144522"/>
    <lineage>
        <taxon>Eukaryota</taxon>
        <taxon>Metamonada</taxon>
        <taxon>Parabasalia</taxon>
        <taxon>Tritrichomonadida</taxon>
        <taxon>Tritrichomonadidae</taxon>
        <taxon>Tritrichomonas</taxon>
    </lineage>
</organism>
<proteinExistence type="predicted"/>
<dbReference type="VEuPathDB" id="TrichDB:TRFO_07125"/>
<feature type="transmembrane region" description="Helical" evidence="1">
    <location>
        <begin position="379"/>
        <end position="399"/>
    </location>
</feature>
<feature type="transmembrane region" description="Helical" evidence="1">
    <location>
        <begin position="59"/>
        <end position="85"/>
    </location>
</feature>
<evidence type="ECO:0000256" key="1">
    <source>
        <dbReference type="SAM" id="Phobius"/>
    </source>
</evidence>
<protein>
    <submittedName>
        <fullName evidence="2">Uncharacterized protein</fullName>
    </submittedName>
</protein>
<keyword evidence="1" id="KW-0812">Transmembrane</keyword>
<reference evidence="2" key="1">
    <citation type="submission" date="2016-10" db="EMBL/GenBank/DDBJ databases">
        <authorList>
            <person name="Benchimol M."/>
            <person name="Almeida L.G."/>
            <person name="Vasconcelos A.T."/>
            <person name="Perreira-Neves A."/>
            <person name="Rosa I.A."/>
            <person name="Tasca T."/>
            <person name="Bogo M.R."/>
            <person name="de Souza W."/>
        </authorList>
    </citation>
    <scope>NUCLEOTIDE SEQUENCE [LARGE SCALE GENOMIC DNA]</scope>
    <source>
        <strain evidence="2">K</strain>
    </source>
</reference>
<name>A0A1J4JT65_9EUKA</name>
<comment type="caution">
    <text evidence="2">The sequence shown here is derived from an EMBL/GenBank/DDBJ whole genome shotgun (WGS) entry which is preliminary data.</text>
</comment>
<accession>A0A1J4JT65</accession>
<feature type="transmembrane region" description="Helical" evidence="1">
    <location>
        <begin position="120"/>
        <end position="138"/>
    </location>
</feature>
<feature type="transmembrane region" description="Helical" evidence="1">
    <location>
        <begin position="21"/>
        <end position="39"/>
    </location>
</feature>